<accession>A0AAD4BZK8</accession>
<dbReference type="AlphaFoldDB" id="A0AAD4BZK8"/>
<reference evidence="2" key="2">
    <citation type="journal article" date="2020" name="Nat. Commun.">
        <title>Large-scale genome sequencing of mycorrhizal fungi provides insights into the early evolution of symbiotic traits.</title>
        <authorList>
            <person name="Miyauchi S."/>
            <person name="Kiss E."/>
            <person name="Kuo A."/>
            <person name="Drula E."/>
            <person name="Kohler A."/>
            <person name="Sanchez-Garcia M."/>
            <person name="Morin E."/>
            <person name="Andreopoulos B."/>
            <person name="Barry K.W."/>
            <person name="Bonito G."/>
            <person name="Buee M."/>
            <person name="Carver A."/>
            <person name="Chen C."/>
            <person name="Cichocki N."/>
            <person name="Clum A."/>
            <person name="Culley D."/>
            <person name="Crous P.W."/>
            <person name="Fauchery L."/>
            <person name="Girlanda M."/>
            <person name="Hayes R.D."/>
            <person name="Keri Z."/>
            <person name="LaButti K."/>
            <person name="Lipzen A."/>
            <person name="Lombard V."/>
            <person name="Magnuson J."/>
            <person name="Maillard F."/>
            <person name="Murat C."/>
            <person name="Nolan M."/>
            <person name="Ohm R.A."/>
            <person name="Pangilinan J."/>
            <person name="Pereira M.F."/>
            <person name="Perotto S."/>
            <person name="Peter M."/>
            <person name="Pfister S."/>
            <person name="Riley R."/>
            <person name="Sitrit Y."/>
            <person name="Stielow J.B."/>
            <person name="Szollosi G."/>
            <person name="Zifcakova L."/>
            <person name="Stursova M."/>
            <person name="Spatafora J.W."/>
            <person name="Tedersoo L."/>
            <person name="Vaario L.M."/>
            <person name="Yamada A."/>
            <person name="Yan M."/>
            <person name="Wang P."/>
            <person name="Xu J."/>
            <person name="Bruns T."/>
            <person name="Baldrian P."/>
            <person name="Vilgalys R."/>
            <person name="Dunand C."/>
            <person name="Henrissat B."/>
            <person name="Grigoriev I.V."/>
            <person name="Hibbett D."/>
            <person name="Nagy L.G."/>
            <person name="Martin F.M."/>
        </authorList>
    </citation>
    <scope>NUCLEOTIDE SEQUENCE</scope>
    <source>
        <strain evidence="2">BED1</strain>
    </source>
</reference>
<evidence type="ECO:0000256" key="1">
    <source>
        <dbReference type="SAM" id="MobiDB-lite"/>
    </source>
</evidence>
<feature type="region of interest" description="Disordered" evidence="1">
    <location>
        <begin position="423"/>
        <end position="476"/>
    </location>
</feature>
<keyword evidence="3" id="KW-1185">Reference proteome</keyword>
<dbReference type="GO" id="GO:0000076">
    <property type="term" value="P:DNA replication checkpoint signaling"/>
    <property type="evidence" value="ECO:0007669"/>
    <property type="project" value="TreeGrafter"/>
</dbReference>
<feature type="region of interest" description="Disordered" evidence="1">
    <location>
        <begin position="534"/>
        <end position="576"/>
    </location>
</feature>
<feature type="compositionally biased region" description="Low complexity" evidence="1">
    <location>
        <begin position="332"/>
        <end position="342"/>
    </location>
</feature>
<feature type="region of interest" description="Disordered" evidence="1">
    <location>
        <begin position="302"/>
        <end position="387"/>
    </location>
</feature>
<evidence type="ECO:0000313" key="3">
    <source>
        <dbReference type="Proteomes" id="UP001194468"/>
    </source>
</evidence>
<protein>
    <submittedName>
        <fullName evidence="2">Rad9-domain-containing protein</fullName>
    </submittedName>
</protein>
<dbReference type="Pfam" id="PF04139">
    <property type="entry name" value="Rad9"/>
    <property type="match status" value="1"/>
</dbReference>
<dbReference type="Proteomes" id="UP001194468">
    <property type="component" value="Unassembled WGS sequence"/>
</dbReference>
<reference evidence="2" key="1">
    <citation type="submission" date="2019-10" db="EMBL/GenBank/DDBJ databases">
        <authorList>
            <consortium name="DOE Joint Genome Institute"/>
            <person name="Kuo A."/>
            <person name="Miyauchi S."/>
            <person name="Kiss E."/>
            <person name="Drula E."/>
            <person name="Kohler A."/>
            <person name="Sanchez-Garcia M."/>
            <person name="Andreopoulos B."/>
            <person name="Barry K.W."/>
            <person name="Bonito G."/>
            <person name="Buee M."/>
            <person name="Carver A."/>
            <person name="Chen C."/>
            <person name="Cichocki N."/>
            <person name="Clum A."/>
            <person name="Culley D."/>
            <person name="Crous P.W."/>
            <person name="Fauchery L."/>
            <person name="Girlanda M."/>
            <person name="Hayes R."/>
            <person name="Keri Z."/>
            <person name="LaButti K."/>
            <person name="Lipzen A."/>
            <person name="Lombard V."/>
            <person name="Magnuson J."/>
            <person name="Maillard F."/>
            <person name="Morin E."/>
            <person name="Murat C."/>
            <person name="Nolan M."/>
            <person name="Ohm R."/>
            <person name="Pangilinan J."/>
            <person name="Pereira M."/>
            <person name="Perotto S."/>
            <person name="Peter M."/>
            <person name="Riley R."/>
            <person name="Sitrit Y."/>
            <person name="Stielow B."/>
            <person name="Szollosi G."/>
            <person name="Zifcakova L."/>
            <person name="Stursova M."/>
            <person name="Spatafora J.W."/>
            <person name="Tedersoo L."/>
            <person name="Vaario L.-M."/>
            <person name="Yamada A."/>
            <person name="Yan M."/>
            <person name="Wang P."/>
            <person name="Xu J."/>
            <person name="Bruns T."/>
            <person name="Baldrian P."/>
            <person name="Vilgalys R."/>
            <person name="Henrissat B."/>
            <person name="Grigoriev I.V."/>
            <person name="Hibbett D."/>
            <person name="Nagy L.G."/>
            <person name="Martin F.M."/>
        </authorList>
    </citation>
    <scope>NUCLEOTIDE SEQUENCE</scope>
    <source>
        <strain evidence="2">BED1</strain>
    </source>
</reference>
<dbReference type="GO" id="GO:0006281">
    <property type="term" value="P:DNA repair"/>
    <property type="evidence" value="ECO:0007669"/>
    <property type="project" value="TreeGrafter"/>
</dbReference>
<dbReference type="GO" id="GO:0030896">
    <property type="term" value="C:checkpoint clamp complex"/>
    <property type="evidence" value="ECO:0007669"/>
    <property type="project" value="InterPro"/>
</dbReference>
<feature type="compositionally biased region" description="Polar residues" evidence="1">
    <location>
        <begin position="302"/>
        <end position="316"/>
    </location>
</feature>
<gene>
    <name evidence="2" type="ORF">L210DRAFT_3620116</name>
</gene>
<feature type="compositionally biased region" description="Basic and acidic residues" evidence="1">
    <location>
        <begin position="344"/>
        <end position="355"/>
    </location>
</feature>
<organism evidence="2 3">
    <name type="scientific">Boletus edulis BED1</name>
    <dbReference type="NCBI Taxonomy" id="1328754"/>
    <lineage>
        <taxon>Eukaryota</taxon>
        <taxon>Fungi</taxon>
        <taxon>Dikarya</taxon>
        <taxon>Basidiomycota</taxon>
        <taxon>Agaricomycotina</taxon>
        <taxon>Agaricomycetes</taxon>
        <taxon>Agaricomycetidae</taxon>
        <taxon>Boletales</taxon>
        <taxon>Boletineae</taxon>
        <taxon>Boletaceae</taxon>
        <taxon>Boletoideae</taxon>
        <taxon>Boletus</taxon>
    </lineage>
</organism>
<proteinExistence type="predicted"/>
<evidence type="ECO:0000313" key="2">
    <source>
        <dbReference type="EMBL" id="KAF8444547.1"/>
    </source>
</evidence>
<feature type="compositionally biased region" description="Polar residues" evidence="1">
    <location>
        <begin position="365"/>
        <end position="378"/>
    </location>
</feature>
<dbReference type="SUPFAM" id="SSF55979">
    <property type="entry name" value="DNA clamp"/>
    <property type="match status" value="1"/>
</dbReference>
<dbReference type="InterPro" id="IPR007268">
    <property type="entry name" value="Rad9/Ddc1"/>
</dbReference>
<dbReference type="PANTHER" id="PTHR15237:SF0">
    <property type="entry name" value="CELL CYCLE CHECKPOINT CONTROL PROTEIN"/>
    <property type="match status" value="1"/>
</dbReference>
<dbReference type="GO" id="GO:0071479">
    <property type="term" value="P:cellular response to ionizing radiation"/>
    <property type="evidence" value="ECO:0007669"/>
    <property type="project" value="TreeGrafter"/>
</dbReference>
<comment type="caution">
    <text evidence="2">The sequence shown here is derived from an EMBL/GenBank/DDBJ whole genome shotgun (WGS) entry which is preliminary data.</text>
</comment>
<dbReference type="PANTHER" id="PTHR15237">
    <property type="entry name" value="DNA REPAIR PROTEIN RAD9"/>
    <property type="match status" value="1"/>
</dbReference>
<name>A0AAD4BZK8_BOLED</name>
<dbReference type="EMBL" id="WHUW01000006">
    <property type="protein sequence ID" value="KAF8444547.1"/>
    <property type="molecule type" value="Genomic_DNA"/>
</dbReference>
<dbReference type="GO" id="GO:0031573">
    <property type="term" value="P:mitotic intra-S DNA damage checkpoint signaling"/>
    <property type="evidence" value="ECO:0007669"/>
    <property type="project" value="TreeGrafter"/>
</dbReference>
<dbReference type="InterPro" id="IPR046938">
    <property type="entry name" value="DNA_clamp_sf"/>
</dbReference>
<sequence>MQATLAAAALKPFIRALTCLSRYGDDLVLYADAQHFTMSATNSSLSAYCRFMYGRMFFSRYRVGGGVNGTDPSASGSPGEPQDVKGQLLVKTLLSIFKHRTIEKTVERCELVIIEGPSSDQSEEDEDTLESRLIVRLHCKHGIVKTHRLPLLIPTSLLSPGVPESDNESRLTIGPRAIKDITEHFPSGRGVKNDPQLVWTFGDTDVDVKSLESSIDTKGRAQLATELTISADEFDVYEIAEPPITIAFHLREFNATIMFAESMASALELRFTDPAAPLFIDIEGDECDGLFVISTSQCQGSTSHSAAITRNSSTPGPQYAGGQKRPYPDNEAGASSNASGSSRGRGDTPRMDKVKRSMKAVQRTEVGTTSVSRENSTAIKDEHMMPPPSFIPNSNRSRGSYPVFHASQNGDFGAMDELDPGGIGDEAGIFGGNTRDDNPQEGDNSNLSYPREPLFYPQSSQIVPSPIPLTREHTTQTQRSKTPLFFPLSQLSQQDEQAIRESGLGIEYMNREELEAMLEGDGEEVEFDITKDMMMESGSNNREDGGESLDLFEDEFGPTQEGDNDGRKAFQPLFED</sequence>
<dbReference type="Gene3D" id="3.70.10.10">
    <property type="match status" value="1"/>
</dbReference>
<feature type="compositionally biased region" description="Acidic residues" evidence="1">
    <location>
        <begin position="546"/>
        <end position="556"/>
    </location>
</feature>